<gene>
    <name evidence="5" type="ORF">GCM10022223_37650</name>
</gene>
<dbReference type="PANTHER" id="PTHR22683:SF41">
    <property type="entry name" value="DNA TRANSLOCASE FTSK"/>
    <property type="match status" value="1"/>
</dbReference>
<evidence type="ECO:0000256" key="2">
    <source>
        <dbReference type="ARBA" id="ARBA00022840"/>
    </source>
</evidence>
<evidence type="ECO:0000256" key="1">
    <source>
        <dbReference type="ARBA" id="ARBA00022741"/>
    </source>
</evidence>
<dbReference type="Pfam" id="PF01580">
    <property type="entry name" value="FtsK_SpoIIIE"/>
    <property type="match status" value="1"/>
</dbReference>
<dbReference type="PANTHER" id="PTHR22683">
    <property type="entry name" value="SPORULATION PROTEIN RELATED"/>
    <property type="match status" value="1"/>
</dbReference>
<dbReference type="EMBL" id="BAAAZO010000006">
    <property type="protein sequence ID" value="GAA3617496.1"/>
    <property type="molecule type" value="Genomic_DNA"/>
</dbReference>
<name>A0ABP6ZR98_9ACTN</name>
<evidence type="ECO:0000259" key="4">
    <source>
        <dbReference type="PROSITE" id="PS50901"/>
    </source>
</evidence>
<accession>A0ABP6ZR98</accession>
<protein>
    <submittedName>
        <fullName evidence="5">FtsK/SpoIIIE domain-containing protein</fullName>
    </submittedName>
</protein>
<keyword evidence="1 3" id="KW-0547">Nucleotide-binding</keyword>
<dbReference type="Gene3D" id="3.40.50.300">
    <property type="entry name" value="P-loop containing nucleotide triphosphate hydrolases"/>
    <property type="match status" value="2"/>
</dbReference>
<keyword evidence="2 3" id="KW-0067">ATP-binding</keyword>
<feature type="domain" description="FtsK" evidence="4">
    <location>
        <begin position="355"/>
        <end position="559"/>
    </location>
</feature>
<feature type="binding site" evidence="3">
    <location>
        <begin position="373"/>
        <end position="380"/>
    </location>
    <ligand>
        <name>ATP</name>
        <dbReference type="ChEBI" id="CHEBI:30616"/>
    </ligand>
</feature>
<dbReference type="InterPro" id="IPR050206">
    <property type="entry name" value="FtsK/SpoIIIE/SftA"/>
</dbReference>
<keyword evidence="6" id="KW-1185">Reference proteome</keyword>
<evidence type="ECO:0000313" key="6">
    <source>
        <dbReference type="Proteomes" id="UP001501074"/>
    </source>
</evidence>
<dbReference type="Proteomes" id="UP001501074">
    <property type="component" value="Unassembled WGS sequence"/>
</dbReference>
<comment type="caution">
    <text evidence="5">The sequence shown here is derived from an EMBL/GenBank/DDBJ whole genome shotgun (WGS) entry which is preliminary data.</text>
</comment>
<dbReference type="RefSeq" id="WP_231482439.1">
    <property type="nucleotide sequence ID" value="NZ_BAAAZO010000006.1"/>
</dbReference>
<reference evidence="6" key="1">
    <citation type="journal article" date="2019" name="Int. J. Syst. Evol. Microbiol.">
        <title>The Global Catalogue of Microorganisms (GCM) 10K type strain sequencing project: providing services to taxonomists for standard genome sequencing and annotation.</title>
        <authorList>
            <consortium name="The Broad Institute Genomics Platform"/>
            <consortium name="The Broad Institute Genome Sequencing Center for Infectious Disease"/>
            <person name="Wu L."/>
            <person name="Ma J."/>
        </authorList>
    </citation>
    <scope>NUCLEOTIDE SEQUENCE [LARGE SCALE GENOMIC DNA]</scope>
    <source>
        <strain evidence="6">JCM 16902</strain>
    </source>
</reference>
<dbReference type="SUPFAM" id="SSF52540">
    <property type="entry name" value="P-loop containing nucleoside triphosphate hydrolases"/>
    <property type="match status" value="1"/>
</dbReference>
<organism evidence="5 6">
    <name type="scientific">Kineosporia mesophila</name>
    <dbReference type="NCBI Taxonomy" id="566012"/>
    <lineage>
        <taxon>Bacteria</taxon>
        <taxon>Bacillati</taxon>
        <taxon>Actinomycetota</taxon>
        <taxon>Actinomycetes</taxon>
        <taxon>Kineosporiales</taxon>
        <taxon>Kineosporiaceae</taxon>
        <taxon>Kineosporia</taxon>
    </lineage>
</organism>
<dbReference type="CDD" id="cd01127">
    <property type="entry name" value="TrwB_TraG_TraD_VirD4"/>
    <property type="match status" value="1"/>
</dbReference>
<dbReference type="InterPro" id="IPR027417">
    <property type="entry name" value="P-loop_NTPase"/>
</dbReference>
<evidence type="ECO:0000313" key="5">
    <source>
        <dbReference type="EMBL" id="GAA3617496.1"/>
    </source>
</evidence>
<dbReference type="PROSITE" id="PS50901">
    <property type="entry name" value="FTSK"/>
    <property type="match status" value="1"/>
</dbReference>
<dbReference type="InterPro" id="IPR002543">
    <property type="entry name" value="FtsK_dom"/>
</dbReference>
<proteinExistence type="predicted"/>
<sequence>MVSAKTLFGRAVNTHRQAEGLLDAVRERLDRLEAESTHSAESAQQQTALAARLERAAADAAPQWLGAPWAVIGEQRFPLEHSARAGDPAMIRIGDAQPLPGVGFPVIVPFTGVGHIAIDTDARDPAVAGLLRSIITRLVAAFPAGQLRLLAVDGGALGAPLAPFHPLVPAGVMNEPVSDLDEFRELLTEAEEQVKQVQAGLNPSPDVLVVVTAALPASCTRSDYSRIAALSHAGPAARVHLLLTGWGSPSRSRSAWDKAVPLERTTMITADPSSHGHFRVGDPPLESFGAEGRALNATVTLDSPPPPGLIDELCRRVAAKAESDGALLFDDLVPERLWTESSITGLTTLVGRIGRGDAVVSLDDQTPHWLVAGRTGSGKTVFLLDILYGLAARYSPDELALYLLDFKEGVSFSEFIPTEIDPTWVPHARTVGVESDREYGLAVLAELVREMSRRAAAMKKAGVTNLAQLRTSRPDVALPRILTVIDEFHVLLKGTDDTAKRSVALLEEIARKGRSYGIHLIMASQSVSGIESLFGKSTSVFGQFGMRVALSGGGGILNAMNDAAAALPIGQVVLNHAAGVASANRRARFPDADASSLHALRHRMWEMRTPGSPPPAVFIGYAEYSVDEAPPPPRRATGRRRKVALVGRQVDVGLSSAGFPLDSSPGRHLGVLGTSAVGADVLASAAISLAQQHEPGEASFHLVSLIGSAEEDVFILEQRLQRAGHRAEMLRLPEYRELLRKFANTPPDRMRPNYLFVYGADAAASSLRQKKPGRAAGIDDFRTILREGPASGVHIFGWWRGVRRLSDDLGSTGKDDVAGLVALNVKGNEVGLLLGRANLRWQPRHNRALLIDRHEDREDLIVPFVSPGRYSEEFA</sequence>
<evidence type="ECO:0000256" key="3">
    <source>
        <dbReference type="PROSITE-ProRule" id="PRU00289"/>
    </source>
</evidence>